<reference evidence="1 2" key="1">
    <citation type="journal article" date="2021" name="BMC Genomics">
        <title>Datura genome reveals duplications of psychoactive alkaloid biosynthetic genes and high mutation rate following tissue culture.</title>
        <authorList>
            <person name="Rajewski A."/>
            <person name="Carter-House D."/>
            <person name="Stajich J."/>
            <person name="Litt A."/>
        </authorList>
    </citation>
    <scope>NUCLEOTIDE SEQUENCE [LARGE SCALE GENOMIC DNA]</scope>
    <source>
        <strain evidence="1">AR-01</strain>
    </source>
</reference>
<evidence type="ECO:0000313" key="2">
    <source>
        <dbReference type="Proteomes" id="UP000823775"/>
    </source>
</evidence>
<dbReference type="Proteomes" id="UP000823775">
    <property type="component" value="Unassembled WGS sequence"/>
</dbReference>
<dbReference type="EMBL" id="JACEIK010002441">
    <property type="protein sequence ID" value="MCD9561192.1"/>
    <property type="molecule type" value="Genomic_DNA"/>
</dbReference>
<comment type="caution">
    <text evidence="1">The sequence shown here is derived from an EMBL/GenBank/DDBJ whole genome shotgun (WGS) entry which is preliminary data.</text>
</comment>
<sequence length="179" mass="20020">MKKVKFATNYKVVLAIEEQANERDTSATNYVSSICDEHLPAVRADRGWSKEFPITLFLQTGQDFSINHLVIYSPRVIRDETFTIRGRGKNSILSSLDDDSDRGREDANTLDSSLKLYSDTTGYPLENKKRAFSLLSSKQGVGSILNSRGQRTYISLGSDAVAKDVADDQARLESFQSRD</sequence>
<keyword evidence="2" id="KW-1185">Reference proteome</keyword>
<gene>
    <name evidence="1" type="ORF">HAX54_020192</name>
</gene>
<name>A0ABS8USW7_DATST</name>
<proteinExistence type="predicted"/>
<protein>
    <submittedName>
        <fullName evidence="1">Uncharacterized protein</fullName>
    </submittedName>
</protein>
<organism evidence="1 2">
    <name type="scientific">Datura stramonium</name>
    <name type="common">Jimsonweed</name>
    <name type="synonym">Common thornapple</name>
    <dbReference type="NCBI Taxonomy" id="4076"/>
    <lineage>
        <taxon>Eukaryota</taxon>
        <taxon>Viridiplantae</taxon>
        <taxon>Streptophyta</taxon>
        <taxon>Embryophyta</taxon>
        <taxon>Tracheophyta</taxon>
        <taxon>Spermatophyta</taxon>
        <taxon>Magnoliopsida</taxon>
        <taxon>eudicotyledons</taxon>
        <taxon>Gunneridae</taxon>
        <taxon>Pentapetalae</taxon>
        <taxon>asterids</taxon>
        <taxon>lamiids</taxon>
        <taxon>Solanales</taxon>
        <taxon>Solanaceae</taxon>
        <taxon>Solanoideae</taxon>
        <taxon>Datureae</taxon>
        <taxon>Datura</taxon>
    </lineage>
</organism>
<accession>A0ABS8USW7</accession>
<evidence type="ECO:0000313" key="1">
    <source>
        <dbReference type="EMBL" id="MCD9561192.1"/>
    </source>
</evidence>